<dbReference type="Proteomes" id="UP000007875">
    <property type="component" value="Unassembled WGS sequence"/>
</dbReference>
<dbReference type="InParanoid" id="H2YTY2"/>
<protein>
    <recommendedName>
        <fullName evidence="4">C-type lectin domain-containing protein</fullName>
    </recommendedName>
</protein>
<dbReference type="Gene3D" id="1.20.5.320">
    <property type="entry name" value="6-Phosphogluconate Dehydrogenase, domain 3"/>
    <property type="match status" value="1"/>
</dbReference>
<dbReference type="HOGENOM" id="CLU_049894_3_1_1"/>
<evidence type="ECO:0000256" key="1">
    <source>
        <dbReference type="SAM" id="Coils"/>
    </source>
</evidence>
<evidence type="ECO:0000313" key="6">
    <source>
        <dbReference type="Proteomes" id="UP000007875"/>
    </source>
</evidence>
<feature type="coiled-coil region" evidence="1">
    <location>
        <begin position="59"/>
        <end position="93"/>
    </location>
</feature>
<keyword evidence="6" id="KW-1185">Reference proteome</keyword>
<dbReference type="STRING" id="51511.ENSCSAVP00000008792"/>
<dbReference type="GeneTree" id="ENSGT00940000166150"/>
<reference evidence="5" key="2">
    <citation type="submission" date="2025-08" db="UniProtKB">
        <authorList>
            <consortium name="Ensembl"/>
        </authorList>
    </citation>
    <scope>IDENTIFICATION</scope>
</reference>
<dbReference type="FunCoup" id="H2YTY2">
    <property type="interactions" value="23"/>
</dbReference>
<dbReference type="InterPro" id="IPR016186">
    <property type="entry name" value="C-type_lectin-like/link_sf"/>
</dbReference>
<dbReference type="PANTHER" id="PTHR22801">
    <property type="entry name" value="LITHOSTATHINE"/>
    <property type="match status" value="1"/>
</dbReference>
<sequence length="236" mass="25772">MFSLKVLVVLLAFVNAVVQASNQVVLTCESSPPEKGDQGPPGPPGHYGAKGQKGDTGSTAELENSISALEDRLKETEEDIAAMAKTISDLQKKGGKCQCMKVIGGKIWHGPGNGYFYYTVQSDMTYDQAKSKCSQLGATVATQGPKSRDVMRILEAQMSVLTTEEYWIGLTDKAGEGRYVWEDGTALQSSQANWKPGEPNNTDNNEDCIGINYLDSLQWNDYLCTHNLYALCERKA</sequence>
<dbReference type="Pfam" id="PF00059">
    <property type="entry name" value="Lectin_C"/>
    <property type="match status" value="1"/>
</dbReference>
<feature type="signal peptide" evidence="3">
    <location>
        <begin position="1"/>
        <end position="20"/>
    </location>
</feature>
<keyword evidence="1" id="KW-0175">Coiled coil</keyword>
<dbReference type="SMART" id="SM00034">
    <property type="entry name" value="CLECT"/>
    <property type="match status" value="1"/>
</dbReference>
<dbReference type="InterPro" id="IPR001304">
    <property type="entry name" value="C-type_lectin-like"/>
</dbReference>
<dbReference type="Ensembl" id="ENSCSAVT00000008905.1">
    <property type="protein sequence ID" value="ENSCSAVP00000008792.1"/>
    <property type="gene ID" value="ENSCSAVG00000005213.1"/>
</dbReference>
<dbReference type="SUPFAM" id="SSF56436">
    <property type="entry name" value="C-type lectin-like"/>
    <property type="match status" value="1"/>
</dbReference>
<reference evidence="5" key="3">
    <citation type="submission" date="2025-09" db="UniProtKB">
        <authorList>
            <consortium name="Ensembl"/>
        </authorList>
    </citation>
    <scope>IDENTIFICATION</scope>
</reference>
<proteinExistence type="predicted"/>
<evidence type="ECO:0000259" key="4">
    <source>
        <dbReference type="PROSITE" id="PS50041"/>
    </source>
</evidence>
<feature type="region of interest" description="Disordered" evidence="2">
    <location>
        <begin position="29"/>
        <end position="59"/>
    </location>
</feature>
<dbReference type="AlphaFoldDB" id="H2YTY2"/>
<organism evidence="5 6">
    <name type="scientific">Ciona savignyi</name>
    <name type="common">Pacific transparent sea squirt</name>
    <dbReference type="NCBI Taxonomy" id="51511"/>
    <lineage>
        <taxon>Eukaryota</taxon>
        <taxon>Metazoa</taxon>
        <taxon>Chordata</taxon>
        <taxon>Tunicata</taxon>
        <taxon>Ascidiacea</taxon>
        <taxon>Phlebobranchia</taxon>
        <taxon>Cionidae</taxon>
        <taxon>Ciona</taxon>
    </lineage>
</organism>
<dbReference type="PROSITE" id="PS50041">
    <property type="entry name" value="C_TYPE_LECTIN_2"/>
    <property type="match status" value="1"/>
</dbReference>
<dbReference type="InterPro" id="IPR016187">
    <property type="entry name" value="CTDL_fold"/>
</dbReference>
<dbReference type="InterPro" id="IPR050801">
    <property type="entry name" value="Ca-Dep_Lectins_ImmuneDev"/>
</dbReference>
<keyword evidence="3" id="KW-0732">Signal</keyword>
<dbReference type="PANTHER" id="PTHR22801:SF63">
    <property type="entry name" value="C-TYPE LECTIN DOMAIN-CONTAINING PROTEIN"/>
    <property type="match status" value="1"/>
</dbReference>
<evidence type="ECO:0000256" key="3">
    <source>
        <dbReference type="SAM" id="SignalP"/>
    </source>
</evidence>
<dbReference type="OMA" id="SEANWHP"/>
<dbReference type="CDD" id="cd00037">
    <property type="entry name" value="CLECT"/>
    <property type="match status" value="1"/>
</dbReference>
<reference evidence="6" key="1">
    <citation type="submission" date="2003-08" db="EMBL/GenBank/DDBJ databases">
        <authorList>
            <person name="Birren B."/>
            <person name="Nusbaum C."/>
            <person name="Abebe A."/>
            <person name="Abouelleil A."/>
            <person name="Adekoya E."/>
            <person name="Ait-zahra M."/>
            <person name="Allen N."/>
            <person name="Allen T."/>
            <person name="An P."/>
            <person name="Anderson M."/>
            <person name="Anderson S."/>
            <person name="Arachchi H."/>
            <person name="Armbruster J."/>
            <person name="Bachantsang P."/>
            <person name="Baldwin J."/>
            <person name="Barry A."/>
            <person name="Bayul T."/>
            <person name="Blitshsteyn B."/>
            <person name="Bloom T."/>
            <person name="Blye J."/>
            <person name="Boguslavskiy L."/>
            <person name="Borowsky M."/>
            <person name="Boukhgalter B."/>
            <person name="Brunache A."/>
            <person name="Butler J."/>
            <person name="Calixte N."/>
            <person name="Calvo S."/>
            <person name="Camarata J."/>
            <person name="Campo K."/>
            <person name="Chang J."/>
            <person name="Cheshatsang Y."/>
            <person name="Citroen M."/>
            <person name="Collymore A."/>
            <person name="Considine T."/>
            <person name="Cook A."/>
            <person name="Cooke P."/>
            <person name="Corum B."/>
            <person name="Cuomo C."/>
            <person name="David R."/>
            <person name="Dawoe T."/>
            <person name="Degray S."/>
            <person name="Dodge S."/>
            <person name="Dooley K."/>
            <person name="Dorje P."/>
            <person name="Dorjee K."/>
            <person name="Dorris L."/>
            <person name="Duffey N."/>
            <person name="Dupes A."/>
            <person name="Elkins T."/>
            <person name="Engels R."/>
            <person name="Erickson J."/>
            <person name="Farina A."/>
            <person name="Faro S."/>
            <person name="Ferreira P."/>
            <person name="Fischer H."/>
            <person name="Fitzgerald M."/>
            <person name="Foley K."/>
            <person name="Gage D."/>
            <person name="Galagan J."/>
            <person name="Gearin G."/>
            <person name="Gnerre S."/>
            <person name="Gnirke A."/>
            <person name="Goyette A."/>
            <person name="Graham J."/>
            <person name="Grandbois E."/>
            <person name="Gyaltsen K."/>
            <person name="Hafez N."/>
            <person name="Hagopian D."/>
            <person name="Hagos B."/>
            <person name="Hall J."/>
            <person name="Hatcher B."/>
            <person name="Heller A."/>
            <person name="Higgins H."/>
            <person name="Honan T."/>
            <person name="Horn A."/>
            <person name="Houde N."/>
            <person name="Hughes L."/>
            <person name="Hulme W."/>
            <person name="Husby E."/>
            <person name="Iliev I."/>
            <person name="Jaffe D."/>
            <person name="Jones C."/>
            <person name="Kamal M."/>
            <person name="Kamat A."/>
            <person name="Kamvysselis M."/>
            <person name="Karlsson E."/>
            <person name="Kells C."/>
            <person name="Kieu A."/>
            <person name="Kisner P."/>
            <person name="Kodira C."/>
            <person name="Kulbokas E."/>
            <person name="Labutti K."/>
            <person name="Lama D."/>
            <person name="Landers T."/>
            <person name="Leger J."/>
            <person name="Levine S."/>
            <person name="Lewis D."/>
            <person name="Lewis T."/>
            <person name="Lindblad-toh K."/>
            <person name="Liu X."/>
            <person name="Lokyitsang T."/>
            <person name="Lokyitsang Y."/>
            <person name="Lucien O."/>
            <person name="Lui A."/>
            <person name="Ma L.J."/>
            <person name="Mabbitt R."/>
            <person name="Macdonald J."/>
            <person name="Maclean C."/>
            <person name="Major J."/>
            <person name="Manning J."/>
            <person name="Marabella R."/>
            <person name="Maru K."/>
            <person name="Matthews C."/>
            <person name="Mauceli E."/>
            <person name="Mccarthy M."/>
            <person name="Mcdonough S."/>
            <person name="Mcghee T."/>
            <person name="Meldrim J."/>
            <person name="Meneus L."/>
            <person name="Mesirov J."/>
            <person name="Mihalev A."/>
            <person name="Mihova T."/>
            <person name="Mikkelsen T."/>
            <person name="Mlenga V."/>
            <person name="Moru K."/>
            <person name="Mozes J."/>
            <person name="Mulrain L."/>
            <person name="Munson G."/>
            <person name="Naylor J."/>
            <person name="Newes C."/>
            <person name="Nguyen C."/>
            <person name="Nguyen N."/>
            <person name="Nguyen T."/>
            <person name="Nicol R."/>
            <person name="Nielsen C."/>
            <person name="Nizzari M."/>
            <person name="Norbu C."/>
            <person name="Norbu N."/>
            <person name="O'donnell P."/>
            <person name="Okoawo O."/>
            <person name="O'leary S."/>
            <person name="Omotosho B."/>
            <person name="O'neill K."/>
            <person name="Osman S."/>
            <person name="Parker S."/>
            <person name="Perrin D."/>
            <person name="Phunkhang P."/>
            <person name="Piqani B."/>
            <person name="Purcell S."/>
            <person name="Rachupka T."/>
            <person name="Ramasamy U."/>
            <person name="Rameau R."/>
            <person name="Ray V."/>
            <person name="Raymond C."/>
            <person name="Retta R."/>
            <person name="Richardson S."/>
            <person name="Rise C."/>
            <person name="Rodriguez J."/>
            <person name="Rogers J."/>
            <person name="Rogov P."/>
            <person name="Rutman M."/>
            <person name="Schupbach R."/>
            <person name="Seaman C."/>
            <person name="Settipalli S."/>
            <person name="Sharpe T."/>
            <person name="Sheridan J."/>
            <person name="Sherpa N."/>
            <person name="Shi J."/>
            <person name="Smirnov S."/>
            <person name="Smith C."/>
            <person name="Sougnez C."/>
            <person name="Spencer B."/>
            <person name="Stalker J."/>
            <person name="Stange-thomann N."/>
            <person name="Stavropoulos S."/>
            <person name="Stetson K."/>
            <person name="Stone C."/>
            <person name="Stone S."/>
            <person name="Stubbs M."/>
            <person name="Talamas J."/>
            <person name="Tchuinga P."/>
            <person name="Tenzing P."/>
            <person name="Tesfaye S."/>
            <person name="Theodore J."/>
            <person name="Thoulutsang Y."/>
            <person name="Topham K."/>
            <person name="Towey S."/>
            <person name="Tsamla T."/>
            <person name="Tsomo N."/>
            <person name="Vallee D."/>
            <person name="Vassiliev H."/>
            <person name="Venkataraman V."/>
            <person name="Vinson J."/>
            <person name="Vo A."/>
            <person name="Wade C."/>
            <person name="Wang S."/>
            <person name="Wangchuk T."/>
            <person name="Wangdi T."/>
            <person name="Whittaker C."/>
            <person name="Wilkinson J."/>
            <person name="Wu Y."/>
            <person name="Wyman D."/>
            <person name="Yadav S."/>
            <person name="Yang S."/>
            <person name="Yang X."/>
            <person name="Yeager S."/>
            <person name="Yee E."/>
            <person name="Young G."/>
            <person name="Zainoun J."/>
            <person name="Zembeck L."/>
            <person name="Zimmer A."/>
            <person name="Zody M."/>
            <person name="Lander E."/>
        </authorList>
    </citation>
    <scope>NUCLEOTIDE SEQUENCE [LARGE SCALE GENOMIC DNA]</scope>
</reference>
<evidence type="ECO:0000256" key="2">
    <source>
        <dbReference type="SAM" id="MobiDB-lite"/>
    </source>
</evidence>
<name>H2YTY2_CIOSA</name>
<dbReference type="Gene3D" id="3.10.100.10">
    <property type="entry name" value="Mannose-Binding Protein A, subunit A"/>
    <property type="match status" value="1"/>
</dbReference>
<dbReference type="eggNOG" id="KOG4297">
    <property type="taxonomic scope" value="Eukaryota"/>
</dbReference>
<accession>H2YTY2</accession>
<feature type="domain" description="C-type lectin" evidence="4">
    <location>
        <begin position="112"/>
        <end position="233"/>
    </location>
</feature>
<evidence type="ECO:0000313" key="5">
    <source>
        <dbReference type="Ensembl" id="ENSCSAVP00000008792.1"/>
    </source>
</evidence>
<feature type="chain" id="PRO_5003578851" description="C-type lectin domain-containing protein" evidence="3">
    <location>
        <begin position="21"/>
        <end position="236"/>
    </location>
</feature>